<dbReference type="OrthoDB" id="9762169at2"/>
<keyword evidence="3" id="KW-0808">Transferase</keyword>
<dbReference type="EC" id="2.7.11.1" evidence="1"/>
<dbReference type="InterPro" id="IPR008271">
    <property type="entry name" value="Ser/Thr_kinase_AS"/>
</dbReference>
<dbReference type="EMBL" id="VOBR01000043">
    <property type="protein sequence ID" value="TWP45231.1"/>
    <property type="molecule type" value="Genomic_DNA"/>
</dbReference>
<name>A0A563EH20_9PSEU</name>
<dbReference type="PROSITE" id="PS50011">
    <property type="entry name" value="PROTEIN_KINASE_DOM"/>
    <property type="match status" value="1"/>
</dbReference>
<dbReference type="PROSITE" id="PS00108">
    <property type="entry name" value="PROTEIN_KINASE_ST"/>
    <property type="match status" value="1"/>
</dbReference>
<dbReference type="GO" id="GO:0004674">
    <property type="term" value="F:protein serine/threonine kinase activity"/>
    <property type="evidence" value="ECO:0007669"/>
    <property type="project" value="UniProtKB-KW"/>
</dbReference>
<dbReference type="Proteomes" id="UP000316639">
    <property type="component" value="Unassembled WGS sequence"/>
</dbReference>
<evidence type="ECO:0000256" key="2">
    <source>
        <dbReference type="ARBA" id="ARBA00022527"/>
    </source>
</evidence>
<dbReference type="InterPro" id="IPR011009">
    <property type="entry name" value="Kinase-like_dom_sf"/>
</dbReference>
<evidence type="ECO:0000256" key="5">
    <source>
        <dbReference type="ARBA" id="ARBA00022777"/>
    </source>
</evidence>
<dbReference type="SUPFAM" id="SSF56112">
    <property type="entry name" value="Protein kinase-like (PK-like)"/>
    <property type="match status" value="1"/>
</dbReference>
<dbReference type="Gene3D" id="1.10.510.10">
    <property type="entry name" value="Transferase(Phosphotransferase) domain 1"/>
    <property type="match status" value="1"/>
</dbReference>
<keyword evidence="2 9" id="KW-0723">Serine/threonine-protein kinase</keyword>
<evidence type="ECO:0000256" key="1">
    <source>
        <dbReference type="ARBA" id="ARBA00012513"/>
    </source>
</evidence>
<dbReference type="GO" id="GO:0005524">
    <property type="term" value="F:ATP binding"/>
    <property type="evidence" value="ECO:0007669"/>
    <property type="project" value="UniProtKB-KW"/>
</dbReference>
<feature type="transmembrane region" description="Helical" evidence="7">
    <location>
        <begin position="259"/>
        <end position="280"/>
    </location>
</feature>
<protein>
    <recommendedName>
        <fullName evidence="1">non-specific serine/threonine protein kinase</fullName>
        <ecNumber evidence="1">2.7.11.1</ecNumber>
    </recommendedName>
</protein>
<dbReference type="PANTHER" id="PTHR43289">
    <property type="entry name" value="MITOGEN-ACTIVATED PROTEIN KINASE KINASE KINASE 20-RELATED"/>
    <property type="match status" value="1"/>
</dbReference>
<dbReference type="SMART" id="SM00220">
    <property type="entry name" value="S_TKc"/>
    <property type="match status" value="1"/>
</dbReference>
<gene>
    <name evidence="9" type="ORF">FKR81_39665</name>
</gene>
<keyword evidence="7" id="KW-1133">Transmembrane helix</keyword>
<keyword evidence="6" id="KW-0067">ATP-binding</keyword>
<dbReference type="InterPro" id="IPR000719">
    <property type="entry name" value="Prot_kinase_dom"/>
</dbReference>
<dbReference type="Pfam" id="PF00069">
    <property type="entry name" value="Pkinase"/>
    <property type="match status" value="1"/>
</dbReference>
<evidence type="ECO:0000256" key="3">
    <source>
        <dbReference type="ARBA" id="ARBA00022679"/>
    </source>
</evidence>
<sequence>MGVVWRARDEVLGREVAVKQLVTPDHHRAMREARNAARLHHPHAVAVYDVLDDDEASWLVMEYLPSRSLSAVIAEDGPLTPEEAARIGGHVASALAAAHEAGIVHRDIKPGNVLIGRDGTVKITDFGISRATGDGTLTETGMIAGTPAYLPPEVARGEQPNTASDVFSLGATLFAAVEGTSPFGHSDNSFGLLYRAASGLVQEPKKAGPLTDTLKRLLSVDPAARPSALEAAVLLTPEQISQPLPVPAKPRRKLPRTRTLVVLGAVALLAMSGTAAAVWWPEHTASTSSGAQFPTTAPEDRFYSPAEASQFVAEHYALLPENPDRAWENLAPQGRQSLEDYRAVWKIYDFVGCTDPKTVRSHGPNWVVQANLTMTTKQGTEKGLFEIEVARIDNKMKIFTTPTRVG</sequence>
<evidence type="ECO:0000256" key="4">
    <source>
        <dbReference type="ARBA" id="ARBA00022741"/>
    </source>
</evidence>
<dbReference type="AlphaFoldDB" id="A0A563EH20"/>
<evidence type="ECO:0000313" key="10">
    <source>
        <dbReference type="Proteomes" id="UP000316639"/>
    </source>
</evidence>
<comment type="caution">
    <text evidence="9">The sequence shown here is derived from an EMBL/GenBank/DDBJ whole genome shotgun (WGS) entry which is preliminary data.</text>
</comment>
<evidence type="ECO:0000259" key="8">
    <source>
        <dbReference type="PROSITE" id="PS50011"/>
    </source>
</evidence>
<evidence type="ECO:0000313" key="9">
    <source>
        <dbReference type="EMBL" id="TWP45231.1"/>
    </source>
</evidence>
<keyword evidence="7" id="KW-0472">Membrane</keyword>
<proteinExistence type="predicted"/>
<feature type="domain" description="Protein kinase" evidence="8">
    <location>
        <begin position="1"/>
        <end position="245"/>
    </location>
</feature>
<keyword evidence="7" id="KW-0812">Transmembrane</keyword>
<dbReference type="CDD" id="cd14014">
    <property type="entry name" value="STKc_PknB_like"/>
    <property type="match status" value="1"/>
</dbReference>
<keyword evidence="4" id="KW-0547">Nucleotide-binding</keyword>
<keyword evidence="10" id="KW-1185">Reference proteome</keyword>
<accession>A0A563EH20</accession>
<keyword evidence="5 9" id="KW-0418">Kinase</keyword>
<reference evidence="9 10" key="1">
    <citation type="submission" date="2019-07" db="EMBL/GenBank/DDBJ databases">
        <title>Lentzea xizangensis sp. nov., isolated from Qinghai-Tibetan Plateau Soils.</title>
        <authorList>
            <person name="Huang J."/>
        </authorList>
    </citation>
    <scope>NUCLEOTIDE SEQUENCE [LARGE SCALE GENOMIC DNA]</scope>
    <source>
        <strain evidence="9 10">FXJ1.1311</strain>
    </source>
</reference>
<evidence type="ECO:0000256" key="6">
    <source>
        <dbReference type="ARBA" id="ARBA00022840"/>
    </source>
</evidence>
<organism evidence="9 10">
    <name type="scientific">Lentzea tibetensis</name>
    <dbReference type="NCBI Taxonomy" id="2591470"/>
    <lineage>
        <taxon>Bacteria</taxon>
        <taxon>Bacillati</taxon>
        <taxon>Actinomycetota</taxon>
        <taxon>Actinomycetes</taxon>
        <taxon>Pseudonocardiales</taxon>
        <taxon>Pseudonocardiaceae</taxon>
        <taxon>Lentzea</taxon>
    </lineage>
</organism>
<dbReference type="PANTHER" id="PTHR43289:SF6">
    <property type="entry name" value="SERINE_THREONINE-PROTEIN KINASE NEKL-3"/>
    <property type="match status" value="1"/>
</dbReference>
<evidence type="ECO:0000256" key="7">
    <source>
        <dbReference type="SAM" id="Phobius"/>
    </source>
</evidence>